<reference evidence="1 2" key="2">
    <citation type="submission" date="2018-09" db="EMBL/GenBank/DDBJ databases">
        <title>Giant CbK-like Caulobacter bacteriophages have genetically divergent genomes.</title>
        <authorList>
            <person name="Wilson K."/>
            <person name="Ely B."/>
        </authorList>
    </citation>
    <scope>NUCLEOTIDE SEQUENCE [LARGE SCALE GENOMIC DNA]</scope>
</reference>
<reference evidence="2" key="1">
    <citation type="submission" date="2018-07" db="EMBL/GenBank/DDBJ databases">
        <title>Giant CbK-like Caulobacter bacteriophages have genetically divergent genomes.</title>
        <authorList>
            <person name="Wilson K.M."/>
            <person name="Ely B."/>
        </authorList>
    </citation>
    <scope>NUCLEOTIDE SEQUENCE [LARGE SCALE GENOMIC DNA]</scope>
</reference>
<dbReference type="Proteomes" id="UP000259421">
    <property type="component" value="Segment"/>
</dbReference>
<evidence type="ECO:0000313" key="1">
    <source>
        <dbReference type="EMBL" id="AXQ69517.1"/>
    </source>
</evidence>
<protein>
    <submittedName>
        <fullName evidence="1">Uncharacterized protein</fullName>
    </submittedName>
</protein>
<proteinExistence type="predicted"/>
<organism evidence="1 2">
    <name type="scientific">Caulobacter phage CcrBL9</name>
    <dbReference type="NCBI Taxonomy" id="2283270"/>
    <lineage>
        <taxon>Viruses</taxon>
        <taxon>Duplodnaviria</taxon>
        <taxon>Heunggongvirae</taxon>
        <taxon>Uroviricota</taxon>
        <taxon>Caudoviricetes</taxon>
        <taxon>Jeanschmidtviridae</taxon>
        <taxon>Bertelyvirus</taxon>
        <taxon>Bertelyvirus BL9</taxon>
    </lineage>
</organism>
<gene>
    <name evidence="1" type="ORF">CcrBL9_gp493c</name>
</gene>
<sequence>MPDPKHVLISLVHSILLADNLGDVKEDCDKALMLVGLELPDEIEDDESLREWLATEHGAQHLWSF</sequence>
<dbReference type="EMBL" id="MH588546">
    <property type="protein sequence ID" value="AXQ69517.1"/>
    <property type="molecule type" value="Genomic_DNA"/>
</dbReference>
<keyword evidence="2" id="KW-1185">Reference proteome</keyword>
<name>A0A385EFG0_9CAUD</name>
<evidence type="ECO:0000313" key="2">
    <source>
        <dbReference type="Proteomes" id="UP000259421"/>
    </source>
</evidence>
<accession>A0A385EFG0</accession>